<gene>
    <name evidence="2" type="ORF">H8709_07985</name>
</gene>
<name>A0A926IC59_9FIRM</name>
<reference evidence="2" key="1">
    <citation type="submission" date="2020-08" db="EMBL/GenBank/DDBJ databases">
        <title>Genome public.</title>
        <authorList>
            <person name="Liu C."/>
            <person name="Sun Q."/>
        </authorList>
    </citation>
    <scope>NUCLEOTIDE SEQUENCE</scope>
    <source>
        <strain evidence="2">NSJ-54</strain>
    </source>
</reference>
<dbReference type="AlphaFoldDB" id="A0A926IC59"/>
<feature type="transmembrane region" description="Helical" evidence="1">
    <location>
        <begin position="12"/>
        <end position="29"/>
    </location>
</feature>
<feature type="transmembrane region" description="Helical" evidence="1">
    <location>
        <begin position="99"/>
        <end position="119"/>
    </location>
</feature>
<comment type="caution">
    <text evidence="2">The sequence shown here is derived from an EMBL/GenBank/DDBJ whole genome shotgun (WGS) entry which is preliminary data.</text>
</comment>
<dbReference type="RefSeq" id="WP_262397859.1">
    <property type="nucleotide sequence ID" value="NZ_JACRTC010000005.1"/>
</dbReference>
<evidence type="ECO:0000313" key="3">
    <source>
        <dbReference type="Proteomes" id="UP000660861"/>
    </source>
</evidence>
<dbReference type="EMBL" id="JACRTC010000005">
    <property type="protein sequence ID" value="MBC8570765.1"/>
    <property type="molecule type" value="Genomic_DNA"/>
</dbReference>
<feature type="transmembrane region" description="Helical" evidence="1">
    <location>
        <begin position="70"/>
        <end position="87"/>
    </location>
</feature>
<organism evidence="2 3">
    <name type="scientific">Zongyangia hominis</name>
    <dbReference type="NCBI Taxonomy" id="2763677"/>
    <lineage>
        <taxon>Bacteria</taxon>
        <taxon>Bacillati</taxon>
        <taxon>Bacillota</taxon>
        <taxon>Clostridia</taxon>
        <taxon>Eubacteriales</taxon>
        <taxon>Oscillospiraceae</taxon>
        <taxon>Zongyangia</taxon>
    </lineage>
</organism>
<accession>A0A926IC59</accession>
<sequence length="142" mass="15979">MKIETQPFSRRLLFLILLILGVGLLFWLLPHFYRCPLYAVTGVPCPGCGITRGAAALLRLDFAGAWQANPSVYLAAVYAGVFVLCVLRGNTRFFRNKRVWWCFVGVILAVYAVRMVLYFPHTTPMNFDASALLPRIFANFSA</sequence>
<keyword evidence="3" id="KW-1185">Reference proteome</keyword>
<keyword evidence="1" id="KW-1133">Transmembrane helix</keyword>
<evidence type="ECO:0000256" key="1">
    <source>
        <dbReference type="SAM" id="Phobius"/>
    </source>
</evidence>
<dbReference type="Pfam" id="PF10825">
    <property type="entry name" value="DUF2752"/>
    <property type="match status" value="1"/>
</dbReference>
<proteinExistence type="predicted"/>
<dbReference type="InterPro" id="IPR021215">
    <property type="entry name" value="DUF2752"/>
</dbReference>
<keyword evidence="1" id="KW-0472">Membrane</keyword>
<evidence type="ECO:0000313" key="2">
    <source>
        <dbReference type="EMBL" id="MBC8570765.1"/>
    </source>
</evidence>
<dbReference type="Proteomes" id="UP000660861">
    <property type="component" value="Unassembled WGS sequence"/>
</dbReference>
<keyword evidence="1" id="KW-0812">Transmembrane</keyword>
<protein>
    <submittedName>
        <fullName evidence="2">DUF2752 domain-containing protein</fullName>
    </submittedName>
</protein>